<dbReference type="PANTHER" id="PTHR33365">
    <property type="entry name" value="YALI0B05434P"/>
    <property type="match status" value="1"/>
</dbReference>
<evidence type="ECO:0000256" key="3">
    <source>
        <dbReference type="ARBA" id="ARBA00035112"/>
    </source>
</evidence>
<comment type="similarity">
    <text evidence="3">Belongs to the ustYa family.</text>
</comment>
<keyword evidence="2" id="KW-0560">Oxidoreductase</keyword>
<dbReference type="GO" id="GO:0016491">
    <property type="term" value="F:oxidoreductase activity"/>
    <property type="evidence" value="ECO:0007669"/>
    <property type="project" value="UniProtKB-KW"/>
</dbReference>
<evidence type="ECO:0000256" key="4">
    <source>
        <dbReference type="SAM" id="Phobius"/>
    </source>
</evidence>
<evidence type="ECO:0000256" key="2">
    <source>
        <dbReference type="ARBA" id="ARBA00023002"/>
    </source>
</evidence>
<dbReference type="Pfam" id="PF11807">
    <property type="entry name" value="UstYa"/>
    <property type="match status" value="1"/>
</dbReference>
<keyword evidence="4" id="KW-1133">Transmembrane helix</keyword>
<reference evidence="5" key="1">
    <citation type="journal article" date="2020" name="Stud. Mycol.">
        <title>101 Dothideomycetes genomes: a test case for predicting lifestyles and emergence of pathogens.</title>
        <authorList>
            <person name="Haridas S."/>
            <person name="Albert R."/>
            <person name="Binder M."/>
            <person name="Bloem J."/>
            <person name="Labutti K."/>
            <person name="Salamov A."/>
            <person name="Andreopoulos B."/>
            <person name="Baker S."/>
            <person name="Barry K."/>
            <person name="Bills G."/>
            <person name="Bluhm B."/>
            <person name="Cannon C."/>
            <person name="Castanera R."/>
            <person name="Culley D."/>
            <person name="Daum C."/>
            <person name="Ezra D."/>
            <person name="Gonzalez J."/>
            <person name="Henrissat B."/>
            <person name="Kuo A."/>
            <person name="Liang C."/>
            <person name="Lipzen A."/>
            <person name="Lutzoni F."/>
            <person name="Magnuson J."/>
            <person name="Mondo S."/>
            <person name="Nolan M."/>
            <person name="Ohm R."/>
            <person name="Pangilinan J."/>
            <person name="Park H.-J."/>
            <person name="Ramirez L."/>
            <person name="Alfaro M."/>
            <person name="Sun H."/>
            <person name="Tritt A."/>
            <person name="Yoshinaga Y."/>
            <person name="Zwiers L.-H."/>
            <person name="Turgeon B."/>
            <person name="Goodwin S."/>
            <person name="Spatafora J."/>
            <person name="Crous P."/>
            <person name="Grigoriev I."/>
        </authorList>
    </citation>
    <scope>NUCLEOTIDE SEQUENCE</scope>
    <source>
        <strain evidence="5">CBS 279.74</strain>
    </source>
</reference>
<protein>
    <recommendedName>
        <fullName evidence="7">Oxidase ustYa</fullName>
    </recommendedName>
</protein>
<evidence type="ECO:0000313" key="5">
    <source>
        <dbReference type="EMBL" id="KAF2710792.1"/>
    </source>
</evidence>
<dbReference type="EMBL" id="MU005768">
    <property type="protein sequence ID" value="KAF2710792.1"/>
    <property type="molecule type" value="Genomic_DNA"/>
</dbReference>
<dbReference type="GO" id="GO:0043386">
    <property type="term" value="P:mycotoxin biosynthetic process"/>
    <property type="evidence" value="ECO:0007669"/>
    <property type="project" value="InterPro"/>
</dbReference>
<proteinExistence type="inferred from homology"/>
<keyword evidence="6" id="KW-1185">Reference proteome</keyword>
<accession>A0A6G1KE88</accession>
<dbReference type="Proteomes" id="UP000799428">
    <property type="component" value="Unassembled WGS sequence"/>
</dbReference>
<dbReference type="OrthoDB" id="3687641at2759"/>
<sequence length="252" mass="28140">MFHSISSKEDEESLLPTKITSQTVEKEWTVENITSTGTQAGKRSILSTITSYRWLIDTSLLLIIIGLMAVLLRRDPWNIPPSASWQVGGDFTAARLELPTKIEKFDPDMSFVPMNSSDFFSSETLARWNTIMPAGTGFPGPGKIFATTSMTHQLHCVYMMARIFSGVVSNNLKAIPDDYHFHFMHCVDYIRQGIMCSADLAVEVHEPKDSDDFGPQDGGWSGHHVCKDYSKVISYLEGEIADGTRIILPIDD</sequence>
<name>A0A6G1KE88_9PLEO</name>
<gene>
    <name evidence="5" type="ORF">K504DRAFT_429114</name>
</gene>
<evidence type="ECO:0008006" key="7">
    <source>
        <dbReference type="Google" id="ProtNLM"/>
    </source>
</evidence>
<feature type="transmembrane region" description="Helical" evidence="4">
    <location>
        <begin position="52"/>
        <end position="72"/>
    </location>
</feature>
<keyword evidence="4" id="KW-0812">Transmembrane</keyword>
<organism evidence="5 6">
    <name type="scientific">Pleomassaria siparia CBS 279.74</name>
    <dbReference type="NCBI Taxonomy" id="1314801"/>
    <lineage>
        <taxon>Eukaryota</taxon>
        <taxon>Fungi</taxon>
        <taxon>Dikarya</taxon>
        <taxon>Ascomycota</taxon>
        <taxon>Pezizomycotina</taxon>
        <taxon>Dothideomycetes</taxon>
        <taxon>Pleosporomycetidae</taxon>
        <taxon>Pleosporales</taxon>
        <taxon>Pleomassariaceae</taxon>
        <taxon>Pleomassaria</taxon>
    </lineage>
</organism>
<dbReference type="InterPro" id="IPR021765">
    <property type="entry name" value="UstYa-like"/>
</dbReference>
<evidence type="ECO:0000256" key="1">
    <source>
        <dbReference type="ARBA" id="ARBA00004685"/>
    </source>
</evidence>
<evidence type="ECO:0000313" key="6">
    <source>
        <dbReference type="Proteomes" id="UP000799428"/>
    </source>
</evidence>
<dbReference type="AlphaFoldDB" id="A0A6G1KE88"/>
<dbReference type="PANTHER" id="PTHR33365:SF11">
    <property type="entry name" value="TAT PATHWAY SIGNAL SEQUENCE"/>
    <property type="match status" value="1"/>
</dbReference>
<keyword evidence="4" id="KW-0472">Membrane</keyword>
<comment type="pathway">
    <text evidence="1">Mycotoxin biosynthesis.</text>
</comment>